<evidence type="ECO:0000313" key="3">
    <source>
        <dbReference type="Proteomes" id="UP000324917"/>
    </source>
</evidence>
<reference evidence="2 3" key="1">
    <citation type="submission" date="2018-09" db="EMBL/GenBank/DDBJ databases">
        <title>Evolutionary history of phycoerythrin pigmentation in the water bloom-forming cyanobacterium Microcystis aeruginosa.</title>
        <authorList>
            <person name="Tanabe Y."/>
            <person name="Tanabe Y."/>
            <person name="Yamaguchi H."/>
        </authorList>
    </citation>
    <scope>NUCLEOTIDE SEQUENCE [LARGE SCALE GENOMIC DNA]</scope>
    <source>
        <strain evidence="2 3">NIES-2520</strain>
    </source>
</reference>
<name>A0A5A5RTL3_MICAE</name>
<gene>
    <name evidence="2" type="ORF">MiTe_02522</name>
</gene>
<sequence>METEREQAKIQLDIARSALSAAKEKRLQEEYQLALEENRRAITLQNQQLEVEKQRAVRAAQLQEREYNKAVIRTRIQEIDDALVQLATVKAPYPGTVKRLKWQGQDDRLLTVELTVDVDSPTGRSSPLSR</sequence>
<feature type="coiled-coil region" evidence="1">
    <location>
        <begin position="5"/>
        <end position="66"/>
    </location>
</feature>
<evidence type="ECO:0000313" key="2">
    <source>
        <dbReference type="EMBL" id="GCA75686.1"/>
    </source>
</evidence>
<organism evidence="2 3">
    <name type="scientific">Microcystis aeruginosa NIES-2520</name>
    <dbReference type="NCBI Taxonomy" id="2303982"/>
    <lineage>
        <taxon>Bacteria</taxon>
        <taxon>Bacillati</taxon>
        <taxon>Cyanobacteriota</taxon>
        <taxon>Cyanophyceae</taxon>
        <taxon>Oscillatoriophycideae</taxon>
        <taxon>Chroococcales</taxon>
        <taxon>Microcystaceae</taxon>
        <taxon>Microcystis</taxon>
    </lineage>
</organism>
<protein>
    <recommendedName>
        <fullName evidence="4">Chromosome partition protein Smc</fullName>
    </recommendedName>
</protein>
<dbReference type="RefSeq" id="WP_149987040.1">
    <property type="nucleotide sequence ID" value="NZ_BHVP01000043.1"/>
</dbReference>
<dbReference type="AlphaFoldDB" id="A0A5A5RTL3"/>
<accession>A0A5A5RTL3</accession>
<proteinExistence type="predicted"/>
<dbReference type="EMBL" id="BHVP01000043">
    <property type="protein sequence ID" value="GCA75686.1"/>
    <property type="molecule type" value="Genomic_DNA"/>
</dbReference>
<evidence type="ECO:0008006" key="4">
    <source>
        <dbReference type="Google" id="ProtNLM"/>
    </source>
</evidence>
<keyword evidence="1" id="KW-0175">Coiled coil</keyword>
<comment type="caution">
    <text evidence="2">The sequence shown here is derived from an EMBL/GenBank/DDBJ whole genome shotgun (WGS) entry which is preliminary data.</text>
</comment>
<evidence type="ECO:0000256" key="1">
    <source>
        <dbReference type="SAM" id="Coils"/>
    </source>
</evidence>
<dbReference type="Proteomes" id="UP000324917">
    <property type="component" value="Unassembled WGS sequence"/>
</dbReference>